<dbReference type="InterPro" id="IPR014729">
    <property type="entry name" value="Rossmann-like_a/b/a_fold"/>
</dbReference>
<name>A0A4R6Q3X7_9FIRM</name>
<reference evidence="3 4" key="1">
    <citation type="submission" date="2019-03" db="EMBL/GenBank/DDBJ databases">
        <title>Genomic Encyclopedia of Type Strains, Phase IV (KMG-IV): sequencing the most valuable type-strain genomes for metagenomic binning, comparative biology and taxonomic classification.</title>
        <authorList>
            <person name="Goeker M."/>
        </authorList>
    </citation>
    <scope>NUCLEOTIDE SEQUENCE [LARGE SCALE GENOMIC DNA]</scope>
    <source>
        <strain evidence="3 4">DSM 28287</strain>
    </source>
</reference>
<dbReference type="CDD" id="cd06259">
    <property type="entry name" value="YdcF-like"/>
    <property type="match status" value="1"/>
</dbReference>
<feature type="transmembrane region" description="Helical" evidence="1">
    <location>
        <begin position="27"/>
        <end position="45"/>
    </location>
</feature>
<evidence type="ECO:0000313" key="4">
    <source>
        <dbReference type="Proteomes" id="UP000295500"/>
    </source>
</evidence>
<feature type="transmembrane region" description="Helical" evidence="1">
    <location>
        <begin position="92"/>
        <end position="118"/>
    </location>
</feature>
<organism evidence="3 4">
    <name type="scientific">Aminicella lysinilytica</name>
    <dbReference type="NCBI Taxonomy" id="433323"/>
    <lineage>
        <taxon>Bacteria</taxon>
        <taxon>Bacillati</taxon>
        <taxon>Bacillota</taxon>
        <taxon>Clostridia</taxon>
        <taxon>Peptostreptococcales</taxon>
        <taxon>Anaerovoracaceae</taxon>
        <taxon>Aminicella</taxon>
    </lineage>
</organism>
<evidence type="ECO:0000313" key="3">
    <source>
        <dbReference type="EMBL" id="TDP56376.1"/>
    </source>
</evidence>
<dbReference type="OrthoDB" id="9782395at2"/>
<dbReference type="Gene3D" id="3.40.50.620">
    <property type="entry name" value="HUPs"/>
    <property type="match status" value="1"/>
</dbReference>
<sequence>MFLTTWGGTIFFGVLFAIFFAIDKRRFINAILFLIFLWCLFWSIMAQVTTESAKVAIIAGTATLIFVGLLIIGMTVVYIADGVIALRREGFGLSNALSILFIIGMWMGFFFVIFSVLSDKFAGILLPFGVFIILAEIYIIVTFSALFLYAILYRHFPKSKDCDFVIIHGAGLLNGCEVSPLLAGRIDKGIYIYHRSGDKAKIIASGGQGGDETVSEAAAMHDYLITKGIPEDKILLEDQSKTTFENMENSKELIDSLTENMDRKIRTIFVTSDYHVFRAGIYARKVHLKADGVGSKTASYYFPNAFIREYVAIMVKHKVIPVLLVGGLVLMLIFQ</sequence>
<proteinExistence type="predicted"/>
<dbReference type="RefSeq" id="WP_133528428.1">
    <property type="nucleotide sequence ID" value="NZ_SNXO01000016.1"/>
</dbReference>
<evidence type="ECO:0000259" key="2">
    <source>
        <dbReference type="Pfam" id="PF02698"/>
    </source>
</evidence>
<protein>
    <submittedName>
        <fullName evidence="3">Uncharacterized SAM-binding protein YcdF (DUF218 family)</fullName>
    </submittedName>
</protein>
<dbReference type="EMBL" id="SNXO01000016">
    <property type="protein sequence ID" value="TDP56376.1"/>
    <property type="molecule type" value="Genomic_DNA"/>
</dbReference>
<dbReference type="GO" id="GO:0043164">
    <property type="term" value="P:Gram-negative-bacterium-type cell wall biogenesis"/>
    <property type="evidence" value="ECO:0007669"/>
    <property type="project" value="TreeGrafter"/>
</dbReference>
<feature type="transmembrane region" description="Helical" evidence="1">
    <location>
        <begin position="57"/>
        <end position="80"/>
    </location>
</feature>
<gene>
    <name evidence="3" type="ORF">EV211_11639</name>
</gene>
<dbReference type="Proteomes" id="UP000295500">
    <property type="component" value="Unassembled WGS sequence"/>
</dbReference>
<dbReference type="GO" id="GO:0005886">
    <property type="term" value="C:plasma membrane"/>
    <property type="evidence" value="ECO:0007669"/>
    <property type="project" value="TreeGrafter"/>
</dbReference>
<feature type="domain" description="DUF218" evidence="2">
    <location>
        <begin position="163"/>
        <end position="311"/>
    </location>
</feature>
<keyword evidence="1" id="KW-1133">Transmembrane helix</keyword>
<keyword evidence="1" id="KW-0472">Membrane</keyword>
<dbReference type="InterPro" id="IPR051599">
    <property type="entry name" value="Cell_Envelope_Assoc"/>
</dbReference>
<accession>A0A4R6Q3X7</accession>
<dbReference type="PANTHER" id="PTHR30336:SF18">
    <property type="entry name" value="MEMBRANE PROTEIN"/>
    <property type="match status" value="1"/>
</dbReference>
<feature type="transmembrane region" description="Helical" evidence="1">
    <location>
        <begin position="124"/>
        <end position="151"/>
    </location>
</feature>
<dbReference type="PANTHER" id="PTHR30336">
    <property type="entry name" value="INNER MEMBRANE PROTEIN, PROBABLE PERMEASE"/>
    <property type="match status" value="1"/>
</dbReference>
<keyword evidence="4" id="KW-1185">Reference proteome</keyword>
<comment type="caution">
    <text evidence="3">The sequence shown here is derived from an EMBL/GenBank/DDBJ whole genome shotgun (WGS) entry which is preliminary data.</text>
</comment>
<dbReference type="AlphaFoldDB" id="A0A4R6Q3X7"/>
<feature type="transmembrane region" description="Helical" evidence="1">
    <location>
        <begin position="6"/>
        <end position="22"/>
    </location>
</feature>
<dbReference type="Pfam" id="PF02698">
    <property type="entry name" value="DUF218"/>
    <property type="match status" value="1"/>
</dbReference>
<dbReference type="InterPro" id="IPR003848">
    <property type="entry name" value="DUF218"/>
</dbReference>
<keyword evidence="1" id="KW-0812">Transmembrane</keyword>
<evidence type="ECO:0000256" key="1">
    <source>
        <dbReference type="SAM" id="Phobius"/>
    </source>
</evidence>
<dbReference type="GO" id="GO:0000270">
    <property type="term" value="P:peptidoglycan metabolic process"/>
    <property type="evidence" value="ECO:0007669"/>
    <property type="project" value="TreeGrafter"/>
</dbReference>
<feature type="transmembrane region" description="Helical" evidence="1">
    <location>
        <begin position="318"/>
        <end position="334"/>
    </location>
</feature>